<dbReference type="OrthoDB" id="9808609at2"/>
<evidence type="ECO:0000256" key="2">
    <source>
        <dbReference type="ARBA" id="ARBA00022741"/>
    </source>
</evidence>
<accession>A0A0W0U9M8</accession>
<dbReference type="Proteomes" id="UP000251942">
    <property type="component" value="Unassembled WGS sequence"/>
</dbReference>
<keyword evidence="1" id="KW-0677">Repeat</keyword>
<name>A0A0W0U9M8_9GAMM</name>
<dbReference type="InterPro" id="IPR017871">
    <property type="entry name" value="ABC_transporter-like_CS"/>
</dbReference>
<dbReference type="GO" id="GO:0016887">
    <property type="term" value="F:ATP hydrolysis activity"/>
    <property type="evidence" value="ECO:0007669"/>
    <property type="project" value="InterPro"/>
</dbReference>
<dbReference type="Pfam" id="PF00005">
    <property type="entry name" value="ABC_tran"/>
    <property type="match status" value="3"/>
</dbReference>
<dbReference type="EMBL" id="UASS01000040">
    <property type="protein sequence ID" value="SPX62856.1"/>
    <property type="molecule type" value="Genomic_DNA"/>
</dbReference>
<organism evidence="5 7">
    <name type="scientific">Legionella feeleii</name>
    <dbReference type="NCBI Taxonomy" id="453"/>
    <lineage>
        <taxon>Bacteria</taxon>
        <taxon>Pseudomonadati</taxon>
        <taxon>Pseudomonadota</taxon>
        <taxon>Gammaproteobacteria</taxon>
        <taxon>Legionellales</taxon>
        <taxon>Legionellaceae</taxon>
        <taxon>Legionella</taxon>
    </lineage>
</organism>
<dbReference type="Gene3D" id="3.40.50.300">
    <property type="entry name" value="P-loop containing nucleotide triphosphate hydrolases"/>
    <property type="match status" value="3"/>
</dbReference>
<evidence type="ECO:0000259" key="4">
    <source>
        <dbReference type="PROSITE" id="PS50893"/>
    </source>
</evidence>
<dbReference type="PANTHER" id="PTHR19211">
    <property type="entry name" value="ATP-BINDING TRANSPORT PROTEIN-RELATED"/>
    <property type="match status" value="1"/>
</dbReference>
<dbReference type="InterPro" id="IPR027417">
    <property type="entry name" value="P-loop_NTPase"/>
</dbReference>
<keyword evidence="2" id="KW-0547">Nucleotide-binding</keyword>
<protein>
    <submittedName>
        <fullName evidence="5 6">ABC transporter ATP-binding protein Uup</fullName>
    </submittedName>
</protein>
<dbReference type="STRING" id="453.Lfee_0175"/>
<evidence type="ECO:0000256" key="3">
    <source>
        <dbReference type="ARBA" id="ARBA00022840"/>
    </source>
</evidence>
<dbReference type="InterPro" id="IPR050611">
    <property type="entry name" value="ABCF"/>
</dbReference>
<dbReference type="AlphaFoldDB" id="A0A0W0U9M8"/>
<dbReference type="SMART" id="SM00382">
    <property type="entry name" value="AAA"/>
    <property type="match status" value="2"/>
</dbReference>
<dbReference type="PANTHER" id="PTHR19211:SF14">
    <property type="entry name" value="ATP-BINDING CASSETTE SUB-FAMILY F MEMBER 1"/>
    <property type="match status" value="1"/>
</dbReference>
<dbReference type="PATRIC" id="fig|453.4.peg.195"/>
<feature type="domain" description="ABC transporter" evidence="4">
    <location>
        <begin position="5"/>
        <end position="179"/>
    </location>
</feature>
<gene>
    <name evidence="5" type="primary">uup_1</name>
    <name evidence="6" type="synonym">yheS_2</name>
    <name evidence="5" type="ORF">Lfee_0175</name>
    <name evidence="6" type="ORF">NCTC12022_03625</name>
</gene>
<evidence type="ECO:0000313" key="8">
    <source>
        <dbReference type="Proteomes" id="UP000251942"/>
    </source>
</evidence>
<dbReference type="PROSITE" id="PS00211">
    <property type="entry name" value="ABC_TRANSPORTER_1"/>
    <property type="match status" value="1"/>
</dbReference>
<dbReference type="GO" id="GO:0005524">
    <property type="term" value="F:ATP binding"/>
    <property type="evidence" value="ECO:0007669"/>
    <property type="project" value="UniProtKB-KW"/>
</dbReference>
<dbReference type="EMBL" id="LNYB01000008">
    <property type="protein sequence ID" value="KTD04348.1"/>
    <property type="molecule type" value="Genomic_DNA"/>
</dbReference>
<evidence type="ECO:0000313" key="7">
    <source>
        <dbReference type="Proteomes" id="UP000054698"/>
    </source>
</evidence>
<feature type="domain" description="ABC transporter" evidence="4">
    <location>
        <begin position="270"/>
        <end position="474"/>
    </location>
</feature>
<reference evidence="5 7" key="1">
    <citation type="submission" date="2015-11" db="EMBL/GenBank/DDBJ databases">
        <title>Genomic analysis of 38 Legionella species identifies large and diverse effector repertoires.</title>
        <authorList>
            <person name="Burstein D."/>
            <person name="Amaro F."/>
            <person name="Zusman T."/>
            <person name="Lifshitz Z."/>
            <person name="Cohen O."/>
            <person name="Gilbert J.A."/>
            <person name="Pupko T."/>
            <person name="Shuman H.A."/>
            <person name="Segal G."/>
        </authorList>
    </citation>
    <scope>NUCLEOTIDE SEQUENCE [LARGE SCALE GENOMIC DNA]</scope>
    <source>
        <strain evidence="5 7">WO-44C</strain>
    </source>
</reference>
<evidence type="ECO:0000256" key="1">
    <source>
        <dbReference type="ARBA" id="ARBA00022737"/>
    </source>
</evidence>
<dbReference type="PROSITE" id="PS50893">
    <property type="entry name" value="ABC_TRANSPORTER_2"/>
    <property type="match status" value="2"/>
</dbReference>
<keyword evidence="7" id="KW-1185">Reference proteome</keyword>
<evidence type="ECO:0000313" key="5">
    <source>
        <dbReference type="EMBL" id="KTD04348.1"/>
    </source>
</evidence>
<dbReference type="InterPro" id="IPR003593">
    <property type="entry name" value="AAA+_ATPase"/>
</dbReference>
<evidence type="ECO:0000313" key="6">
    <source>
        <dbReference type="EMBL" id="SPX62856.1"/>
    </source>
</evidence>
<keyword evidence="3 5" id="KW-0067">ATP-binding</keyword>
<dbReference type="RefSeq" id="WP_082646530.1">
    <property type="nucleotide sequence ID" value="NZ_CAAAHT010000013.1"/>
</dbReference>
<reference evidence="6 8" key="2">
    <citation type="submission" date="2018-06" db="EMBL/GenBank/DDBJ databases">
        <authorList>
            <consortium name="Pathogen Informatics"/>
            <person name="Doyle S."/>
        </authorList>
    </citation>
    <scope>NUCLEOTIDE SEQUENCE [LARGE SCALE GENOMIC DNA]</scope>
    <source>
        <strain evidence="6 8">NCTC12022</strain>
    </source>
</reference>
<dbReference type="CDD" id="cd03221">
    <property type="entry name" value="ABCF_EF-3"/>
    <property type="match status" value="2"/>
</dbReference>
<sequence length="474" mass="53578">MHKPLRINRLTLSFPQKTCFQDFTTTIHHGSRIAIMGQNGSGKSSLLNLLSGEIDSYEGEVKHPDDLVLAYVPQIVTDYHSQLSGGQAFNRALTKALSNSPNLLLLDEPTNHLDKINRRALFKLLDNYRETLIIVSHDPQLLRQTADTLWHIDNGRIHIFTGNYDDYCRELAIQHQSISQAISQLELKQKKTHHKLMKEQERAKKRKIYGENKYNGDKLALRSAQGRGQATANKNKKSIVAEKKTLLNQLAQLKRPEVIKPQFILRAGQINSRSLLSIRNGAVGYDNPIIQAINFSLQGNERIAIAGANGSGKTTFIKAILQANVRKSGDWHTPRLEDIGYIDQYYATLSDHNTAFITIQALKLNWTTQEIREHLNRFLFRKNEEINTLVCDLSGGEKARLCLAQIAASPPKLLVLDELCNNLDLTTRGHIIQILKEFPAAILAISHDEDFLSAIGIDRFYQIENGLMWPLNNL</sequence>
<dbReference type="Proteomes" id="UP000054698">
    <property type="component" value="Unassembled WGS sequence"/>
</dbReference>
<dbReference type="SUPFAM" id="SSF52540">
    <property type="entry name" value="P-loop containing nucleoside triphosphate hydrolases"/>
    <property type="match status" value="2"/>
</dbReference>
<dbReference type="InterPro" id="IPR003439">
    <property type="entry name" value="ABC_transporter-like_ATP-bd"/>
</dbReference>
<proteinExistence type="predicted"/>